<evidence type="ECO:0000313" key="3">
    <source>
        <dbReference type="Proteomes" id="UP000696573"/>
    </source>
</evidence>
<sequence length="133" mass="15154">MNKDLIDQVLSMLYEYLSGIDILVVSTSLASLGFAIKAYRKGHNIKILERRHKRLRYVFPFVDDLAGDFITIQSSALRTPENWPGFLEYCSAFHFRKAGTICTYDGTVLGTVEYPLTISRAKQVARKPYVVNE</sequence>
<evidence type="ECO:0000313" key="2">
    <source>
        <dbReference type="EMBL" id="CAH0042665.1"/>
    </source>
</evidence>
<name>A0A9N9W1N1_9HYPO</name>
<keyword evidence="1" id="KW-1133">Transmembrane helix</keyword>
<gene>
    <name evidence="2" type="ORF">CRHIZ90672A_00004747</name>
</gene>
<dbReference type="AlphaFoldDB" id="A0A9N9W1N1"/>
<feature type="transmembrane region" description="Helical" evidence="1">
    <location>
        <begin position="16"/>
        <end position="36"/>
    </location>
</feature>
<comment type="caution">
    <text evidence="2">The sequence shown here is derived from an EMBL/GenBank/DDBJ whole genome shotgun (WGS) entry which is preliminary data.</text>
</comment>
<accession>A0A9N9W1N1</accession>
<keyword evidence="3" id="KW-1185">Reference proteome</keyword>
<keyword evidence="1" id="KW-0472">Membrane</keyword>
<organism evidence="2 3">
    <name type="scientific">Clonostachys rhizophaga</name>
    <dbReference type="NCBI Taxonomy" id="160324"/>
    <lineage>
        <taxon>Eukaryota</taxon>
        <taxon>Fungi</taxon>
        <taxon>Dikarya</taxon>
        <taxon>Ascomycota</taxon>
        <taxon>Pezizomycotina</taxon>
        <taxon>Sordariomycetes</taxon>
        <taxon>Hypocreomycetidae</taxon>
        <taxon>Hypocreales</taxon>
        <taxon>Bionectriaceae</taxon>
        <taxon>Clonostachys</taxon>
    </lineage>
</organism>
<dbReference type="OrthoDB" id="16820at2759"/>
<reference evidence="2" key="1">
    <citation type="submission" date="2021-10" db="EMBL/GenBank/DDBJ databases">
        <authorList>
            <person name="Piombo E."/>
        </authorList>
    </citation>
    <scope>NUCLEOTIDE SEQUENCE</scope>
</reference>
<protein>
    <submittedName>
        <fullName evidence="2">Uncharacterized protein</fullName>
    </submittedName>
</protein>
<proteinExistence type="predicted"/>
<evidence type="ECO:0000256" key="1">
    <source>
        <dbReference type="SAM" id="Phobius"/>
    </source>
</evidence>
<dbReference type="EMBL" id="CABFNQ020000768">
    <property type="protein sequence ID" value="CAH0042665.1"/>
    <property type="molecule type" value="Genomic_DNA"/>
</dbReference>
<keyword evidence="1" id="KW-0812">Transmembrane</keyword>
<dbReference type="Proteomes" id="UP000696573">
    <property type="component" value="Unassembled WGS sequence"/>
</dbReference>